<feature type="compositionally biased region" description="Basic and acidic residues" evidence="1">
    <location>
        <begin position="36"/>
        <end position="49"/>
    </location>
</feature>
<protein>
    <submittedName>
        <fullName evidence="3">Uncharacterized protein</fullName>
    </submittedName>
</protein>
<feature type="transmembrane region" description="Helical" evidence="2">
    <location>
        <begin position="203"/>
        <end position="225"/>
    </location>
</feature>
<keyword evidence="2" id="KW-0812">Transmembrane</keyword>
<evidence type="ECO:0000313" key="4">
    <source>
        <dbReference type="Proteomes" id="UP000516437"/>
    </source>
</evidence>
<proteinExistence type="predicted"/>
<reference evidence="3 4" key="1">
    <citation type="journal article" date="2019" name="Plant Biotechnol. J.">
        <title>The red bayberry genome and genetic basis of sex determination.</title>
        <authorList>
            <person name="Jia H.M."/>
            <person name="Jia H.J."/>
            <person name="Cai Q.L."/>
            <person name="Wang Y."/>
            <person name="Zhao H.B."/>
            <person name="Yang W.F."/>
            <person name="Wang G.Y."/>
            <person name="Li Y.H."/>
            <person name="Zhan D.L."/>
            <person name="Shen Y.T."/>
            <person name="Niu Q.F."/>
            <person name="Chang L."/>
            <person name="Qiu J."/>
            <person name="Zhao L."/>
            <person name="Xie H.B."/>
            <person name="Fu W.Y."/>
            <person name="Jin J."/>
            <person name="Li X.W."/>
            <person name="Jiao Y."/>
            <person name="Zhou C.C."/>
            <person name="Tu T."/>
            <person name="Chai C.Y."/>
            <person name="Gao J.L."/>
            <person name="Fan L.J."/>
            <person name="van de Weg E."/>
            <person name="Wang J.Y."/>
            <person name="Gao Z.S."/>
        </authorList>
    </citation>
    <scope>NUCLEOTIDE SEQUENCE [LARGE SCALE GENOMIC DNA]</scope>
    <source>
        <tissue evidence="3">Leaves</tissue>
    </source>
</reference>
<accession>A0A6A1VUL3</accession>
<evidence type="ECO:0000256" key="2">
    <source>
        <dbReference type="SAM" id="Phobius"/>
    </source>
</evidence>
<feature type="transmembrane region" description="Helical" evidence="2">
    <location>
        <begin position="163"/>
        <end position="183"/>
    </location>
</feature>
<organism evidence="3 4">
    <name type="scientific">Morella rubra</name>
    <name type="common">Chinese bayberry</name>
    <dbReference type="NCBI Taxonomy" id="262757"/>
    <lineage>
        <taxon>Eukaryota</taxon>
        <taxon>Viridiplantae</taxon>
        <taxon>Streptophyta</taxon>
        <taxon>Embryophyta</taxon>
        <taxon>Tracheophyta</taxon>
        <taxon>Spermatophyta</taxon>
        <taxon>Magnoliopsida</taxon>
        <taxon>eudicotyledons</taxon>
        <taxon>Gunneridae</taxon>
        <taxon>Pentapetalae</taxon>
        <taxon>rosids</taxon>
        <taxon>fabids</taxon>
        <taxon>Fagales</taxon>
        <taxon>Myricaceae</taxon>
        <taxon>Morella</taxon>
    </lineage>
</organism>
<gene>
    <name evidence="3" type="ORF">CJ030_MR4G020434</name>
</gene>
<comment type="caution">
    <text evidence="3">The sequence shown here is derived from an EMBL/GenBank/DDBJ whole genome shotgun (WGS) entry which is preliminary data.</text>
</comment>
<keyword evidence="4" id="KW-1185">Reference proteome</keyword>
<keyword evidence="2" id="KW-1133">Transmembrane helix</keyword>
<evidence type="ECO:0000256" key="1">
    <source>
        <dbReference type="SAM" id="MobiDB-lite"/>
    </source>
</evidence>
<dbReference type="EMBL" id="RXIC02000022">
    <property type="protein sequence ID" value="KAB1215736.1"/>
    <property type="molecule type" value="Genomic_DNA"/>
</dbReference>
<dbReference type="Proteomes" id="UP000516437">
    <property type="component" value="Chromosome 4"/>
</dbReference>
<sequence length="238" mass="26608">MATTSGGAPPPLPVLGGERKRKGQGVEGAPPPMEVQARRPVDGGRRQDQGDPIFQLVCCQERFRRIDWGDRVRITFGGELALLRRLDPGSLTETPDVFTDTHKDLVKTVAIGLARPLNPALSWLHSSPLWAFATSATVLGGVRQDVALRFWKSIPRLTLCNRIVNCTFAAFVTALVMFLSILTSRHQEKDYGKALPNKALDRFNVAICFHRLDAGFFCTGHFFVVKDRLNMWRFQCMN</sequence>
<name>A0A6A1VUL3_9ROSI</name>
<feature type="transmembrane region" description="Helical" evidence="2">
    <location>
        <begin position="123"/>
        <end position="142"/>
    </location>
</feature>
<evidence type="ECO:0000313" key="3">
    <source>
        <dbReference type="EMBL" id="KAB1215736.1"/>
    </source>
</evidence>
<dbReference type="AlphaFoldDB" id="A0A6A1VUL3"/>
<feature type="region of interest" description="Disordered" evidence="1">
    <location>
        <begin position="1"/>
        <end position="49"/>
    </location>
</feature>
<keyword evidence="2" id="KW-0472">Membrane</keyword>